<dbReference type="InterPro" id="IPR004273">
    <property type="entry name" value="Dynein_heavy_D6_P-loop"/>
</dbReference>
<dbReference type="InterPro" id="IPR043160">
    <property type="entry name" value="Dynein_C_barrel"/>
</dbReference>
<evidence type="ECO:0000259" key="17">
    <source>
        <dbReference type="SMART" id="SM00382"/>
    </source>
</evidence>
<dbReference type="FunFam" id="3.40.50.300:FF:002141">
    <property type="entry name" value="Dynein heavy chain"/>
    <property type="match status" value="1"/>
</dbReference>
<keyword evidence="11 16" id="KW-0175">Coiled coil</keyword>
<organism evidence="18 19">
    <name type="scientific">Vespula maculifrons</name>
    <name type="common">Eastern yellow jacket</name>
    <name type="synonym">Wasp</name>
    <dbReference type="NCBI Taxonomy" id="7453"/>
    <lineage>
        <taxon>Eukaryota</taxon>
        <taxon>Metazoa</taxon>
        <taxon>Ecdysozoa</taxon>
        <taxon>Arthropoda</taxon>
        <taxon>Hexapoda</taxon>
        <taxon>Insecta</taxon>
        <taxon>Pterygota</taxon>
        <taxon>Neoptera</taxon>
        <taxon>Endopterygota</taxon>
        <taxon>Hymenoptera</taxon>
        <taxon>Apocrita</taxon>
        <taxon>Aculeata</taxon>
        <taxon>Vespoidea</taxon>
        <taxon>Vespidae</taxon>
        <taxon>Vespinae</taxon>
        <taxon>Vespula</taxon>
    </lineage>
</organism>
<evidence type="ECO:0000256" key="4">
    <source>
        <dbReference type="ARBA" id="ARBA00022490"/>
    </source>
</evidence>
<evidence type="ECO:0000256" key="12">
    <source>
        <dbReference type="ARBA" id="ARBA00023069"/>
    </source>
</evidence>
<dbReference type="Proteomes" id="UP001607303">
    <property type="component" value="Unassembled WGS sequence"/>
</dbReference>
<dbReference type="EMBL" id="JAYRBN010000028">
    <property type="protein sequence ID" value="KAL2749103.1"/>
    <property type="molecule type" value="Genomic_DNA"/>
</dbReference>
<keyword evidence="15" id="KW-0966">Cell projection</keyword>
<dbReference type="Gene3D" id="1.20.58.1120">
    <property type="match status" value="1"/>
</dbReference>
<comment type="subcellular location">
    <subcellularLocation>
        <location evidence="1">Cell projection</location>
        <location evidence="1">Cilium</location>
        <location evidence="1">Flagellum</location>
    </subcellularLocation>
    <subcellularLocation>
        <location evidence="2">Cytoplasm</location>
        <location evidence="2">Cytoskeleton</location>
        <location evidence="2">Cilium axoneme</location>
    </subcellularLocation>
</comment>
<keyword evidence="13" id="KW-0505">Motor protein</keyword>
<dbReference type="Gene3D" id="1.10.8.720">
    <property type="entry name" value="Region D6 of dynein motor"/>
    <property type="match status" value="1"/>
</dbReference>
<dbReference type="FunFam" id="1.20.1270.280:FF:000001">
    <property type="entry name" value="dynein heavy chain 7, axonemal"/>
    <property type="match status" value="1"/>
</dbReference>
<dbReference type="InterPro" id="IPR041466">
    <property type="entry name" value="Dynein_AAA5_ext"/>
</dbReference>
<dbReference type="Gene3D" id="1.20.140.100">
    <property type="entry name" value="Dynein heavy chain, N-terminal domain 2"/>
    <property type="match status" value="1"/>
</dbReference>
<keyword evidence="9" id="KW-0282">Flagellum</keyword>
<dbReference type="InterPro" id="IPR041228">
    <property type="entry name" value="Dynein_C"/>
</dbReference>
<keyword evidence="10" id="KW-0243">Dynein</keyword>
<comment type="similarity">
    <text evidence="3">Belongs to the dynein heavy chain family.</text>
</comment>
<dbReference type="GO" id="GO:0005858">
    <property type="term" value="C:axonemal dynein complex"/>
    <property type="evidence" value="ECO:0007669"/>
    <property type="project" value="UniProtKB-ARBA"/>
</dbReference>
<dbReference type="FunFam" id="1.10.8.710:FF:000004">
    <property type="entry name" value="Dynein axonemal heavy chain 6"/>
    <property type="match status" value="1"/>
</dbReference>
<evidence type="ECO:0000256" key="10">
    <source>
        <dbReference type="ARBA" id="ARBA00023017"/>
    </source>
</evidence>
<dbReference type="Gene3D" id="1.20.920.20">
    <property type="match status" value="1"/>
</dbReference>
<feature type="coiled-coil region" evidence="16">
    <location>
        <begin position="148"/>
        <end position="177"/>
    </location>
</feature>
<evidence type="ECO:0000256" key="9">
    <source>
        <dbReference type="ARBA" id="ARBA00022846"/>
    </source>
</evidence>
<dbReference type="PANTHER" id="PTHR22878:SF71">
    <property type="entry name" value="DYNEIN, AXONEMAL, HEAVY CHAIN 3"/>
    <property type="match status" value="1"/>
</dbReference>
<feature type="coiled-coil region" evidence="16">
    <location>
        <begin position="2872"/>
        <end position="2934"/>
    </location>
</feature>
<dbReference type="InterPro" id="IPR003593">
    <property type="entry name" value="AAA+_ATPase"/>
</dbReference>
<keyword evidence="7" id="KW-0547">Nucleotide-binding</keyword>
<dbReference type="Gene3D" id="1.10.8.1220">
    <property type="match status" value="1"/>
</dbReference>
<dbReference type="Pfam" id="PF18199">
    <property type="entry name" value="Dynein_C"/>
    <property type="match status" value="1"/>
</dbReference>
<dbReference type="InterPro" id="IPR027417">
    <property type="entry name" value="P-loop_NTPase"/>
</dbReference>
<dbReference type="Gene3D" id="3.20.180.20">
    <property type="entry name" value="Dynein heavy chain, N-terminal domain 2"/>
    <property type="match status" value="1"/>
</dbReference>
<dbReference type="Pfam" id="PF12781">
    <property type="entry name" value="AAA_9"/>
    <property type="match status" value="1"/>
</dbReference>
<dbReference type="InterPro" id="IPR043157">
    <property type="entry name" value="Dynein_AAA1S"/>
</dbReference>
<dbReference type="PANTHER" id="PTHR22878">
    <property type="entry name" value="DYNEIN HEAVY CHAIN 6, AXONEMAL-LIKE-RELATED"/>
    <property type="match status" value="1"/>
</dbReference>
<evidence type="ECO:0000256" key="3">
    <source>
        <dbReference type="ARBA" id="ARBA00008887"/>
    </source>
</evidence>
<dbReference type="Gene3D" id="1.10.8.710">
    <property type="match status" value="1"/>
</dbReference>
<evidence type="ECO:0000256" key="11">
    <source>
        <dbReference type="ARBA" id="ARBA00023054"/>
    </source>
</evidence>
<keyword evidence="6" id="KW-0677">Repeat</keyword>
<evidence type="ECO:0000256" key="13">
    <source>
        <dbReference type="ARBA" id="ARBA00023175"/>
    </source>
</evidence>
<dbReference type="SUPFAM" id="SSF52540">
    <property type="entry name" value="P-loop containing nucleoside triphosphate hydrolases"/>
    <property type="match status" value="4"/>
</dbReference>
<dbReference type="InterPro" id="IPR035699">
    <property type="entry name" value="AAA_6"/>
</dbReference>
<dbReference type="Pfam" id="PF12774">
    <property type="entry name" value="AAA_6"/>
    <property type="match status" value="1"/>
</dbReference>
<dbReference type="FunFam" id="1.10.287.2620:FF:000002">
    <property type="entry name" value="Dynein heavy chain 2, axonemal"/>
    <property type="match status" value="1"/>
</dbReference>
<dbReference type="FunFam" id="1.20.140.100:FF:000004">
    <property type="entry name" value="Dynein axonemal heavy chain 6"/>
    <property type="match status" value="1"/>
</dbReference>
<evidence type="ECO:0000256" key="6">
    <source>
        <dbReference type="ARBA" id="ARBA00022737"/>
    </source>
</evidence>
<evidence type="ECO:0000256" key="1">
    <source>
        <dbReference type="ARBA" id="ARBA00004230"/>
    </source>
</evidence>
<dbReference type="FunFam" id="1.20.58.1120:FF:000005">
    <property type="entry name" value="Dynein, axonemal, heavy chain 12"/>
    <property type="match status" value="1"/>
</dbReference>
<feature type="coiled-coil region" evidence="16">
    <location>
        <begin position="765"/>
        <end position="829"/>
    </location>
</feature>
<dbReference type="FunFam" id="3.40.50.300:FF:000044">
    <property type="entry name" value="Dynein heavy chain 5, axonemal"/>
    <property type="match status" value="1"/>
</dbReference>
<protein>
    <submittedName>
        <fullName evidence="18">Dynein axonemal heavy chain 3 isoform X1</fullName>
    </submittedName>
</protein>
<dbReference type="Gene3D" id="1.20.1270.280">
    <property type="match status" value="1"/>
</dbReference>
<dbReference type="GO" id="GO:0005874">
    <property type="term" value="C:microtubule"/>
    <property type="evidence" value="ECO:0007669"/>
    <property type="project" value="UniProtKB-KW"/>
</dbReference>
<evidence type="ECO:0000256" key="16">
    <source>
        <dbReference type="SAM" id="Coils"/>
    </source>
</evidence>
<dbReference type="SMART" id="SM00382">
    <property type="entry name" value="AAA"/>
    <property type="match status" value="2"/>
</dbReference>
<evidence type="ECO:0000256" key="8">
    <source>
        <dbReference type="ARBA" id="ARBA00022840"/>
    </source>
</evidence>
<dbReference type="InterPro" id="IPR042219">
    <property type="entry name" value="AAA_lid_11_sf"/>
</dbReference>
<dbReference type="FunFam" id="3.10.490.20:FF:000001">
    <property type="entry name" value="dynein heavy chain 7, axonemal"/>
    <property type="match status" value="1"/>
</dbReference>
<comment type="caution">
    <text evidence="18">The sequence shown here is derived from an EMBL/GenBank/DDBJ whole genome shotgun (WGS) entry which is preliminary data.</text>
</comment>
<dbReference type="FunFam" id="3.20.180.20:FF:000003">
    <property type="entry name" value="Dynein heavy chain 12, axonemal"/>
    <property type="match status" value="1"/>
</dbReference>
<dbReference type="InterPro" id="IPR042222">
    <property type="entry name" value="Dynein_2_N"/>
</dbReference>
<dbReference type="InterPro" id="IPR026983">
    <property type="entry name" value="DHC"/>
</dbReference>
<dbReference type="InterPro" id="IPR041658">
    <property type="entry name" value="AAA_lid_11"/>
</dbReference>
<keyword evidence="14" id="KW-0206">Cytoskeleton</keyword>
<dbReference type="Pfam" id="PF12777">
    <property type="entry name" value="MT"/>
    <property type="match status" value="1"/>
</dbReference>
<proteinExistence type="inferred from homology"/>
<dbReference type="Pfam" id="PF03028">
    <property type="entry name" value="Dynein_heavy"/>
    <property type="match status" value="1"/>
</dbReference>
<evidence type="ECO:0000256" key="7">
    <source>
        <dbReference type="ARBA" id="ARBA00022741"/>
    </source>
</evidence>
<dbReference type="GO" id="GO:0031514">
    <property type="term" value="C:motile cilium"/>
    <property type="evidence" value="ECO:0007669"/>
    <property type="project" value="UniProtKB-SubCell"/>
</dbReference>
<evidence type="ECO:0000313" key="18">
    <source>
        <dbReference type="EMBL" id="KAL2749103.1"/>
    </source>
</evidence>
<dbReference type="Pfam" id="PF08393">
    <property type="entry name" value="DHC_N2"/>
    <property type="match status" value="1"/>
</dbReference>
<keyword evidence="4" id="KW-0963">Cytoplasm</keyword>
<keyword evidence="19" id="KW-1185">Reference proteome</keyword>
<dbReference type="Gene3D" id="3.40.50.300">
    <property type="entry name" value="P-loop containing nucleotide triphosphate hydrolases"/>
    <property type="match status" value="5"/>
</dbReference>
<dbReference type="Pfam" id="PF17857">
    <property type="entry name" value="AAA_lid_1"/>
    <property type="match status" value="1"/>
</dbReference>
<dbReference type="FunFam" id="3.40.50.300:FF:001328">
    <property type="entry name" value="Dynein heavy chain 6, axonemal"/>
    <property type="match status" value="1"/>
</dbReference>
<dbReference type="InterPro" id="IPR013602">
    <property type="entry name" value="Dynein_heavy_linker"/>
</dbReference>
<dbReference type="InterPro" id="IPR042228">
    <property type="entry name" value="Dynein_linker_3"/>
</dbReference>
<feature type="domain" description="AAA+ ATPase" evidence="17">
    <location>
        <begin position="1400"/>
        <end position="1537"/>
    </location>
</feature>
<keyword evidence="12" id="KW-0969">Cilium</keyword>
<dbReference type="FunFam" id="3.40.50.300:FF:000223">
    <property type="entry name" value="Dynein heavy chain 3, axonemal"/>
    <property type="match status" value="1"/>
</dbReference>
<dbReference type="Gene3D" id="3.10.490.20">
    <property type="match status" value="1"/>
</dbReference>
<dbReference type="FunFam" id="1.10.8.720:FF:000001">
    <property type="entry name" value="dynein heavy chain 7, axonemal"/>
    <property type="match status" value="1"/>
</dbReference>
<dbReference type="Pfam" id="PF12780">
    <property type="entry name" value="AAA_8"/>
    <property type="match status" value="1"/>
</dbReference>
<dbReference type="Gene3D" id="1.20.920.30">
    <property type="match status" value="1"/>
</dbReference>
<dbReference type="Pfam" id="PF18198">
    <property type="entry name" value="AAA_lid_11"/>
    <property type="match status" value="1"/>
</dbReference>
<name>A0ABD2CY83_VESMC</name>
<keyword evidence="8" id="KW-0067">ATP-binding</keyword>
<keyword evidence="5" id="KW-0493">Microtubule</keyword>
<dbReference type="FunFam" id="1.20.920.30:FF:000002">
    <property type="entry name" value="Dynein axonemal heavy chain 3"/>
    <property type="match status" value="1"/>
</dbReference>
<dbReference type="Pfam" id="PF17852">
    <property type="entry name" value="Dynein_AAA_lid"/>
    <property type="match status" value="1"/>
</dbReference>
<dbReference type="Gene3D" id="6.10.140.1060">
    <property type="match status" value="1"/>
</dbReference>
<evidence type="ECO:0000313" key="19">
    <source>
        <dbReference type="Proteomes" id="UP001607303"/>
    </source>
</evidence>
<dbReference type="GO" id="GO:0003341">
    <property type="term" value="P:cilium movement"/>
    <property type="evidence" value="ECO:0007669"/>
    <property type="project" value="UniProtKB-ARBA"/>
</dbReference>
<dbReference type="Gene3D" id="1.10.472.130">
    <property type="match status" value="1"/>
</dbReference>
<dbReference type="GO" id="GO:0005524">
    <property type="term" value="F:ATP binding"/>
    <property type="evidence" value="ECO:0007669"/>
    <property type="project" value="UniProtKB-KW"/>
</dbReference>
<feature type="domain" description="AAA+ ATPase" evidence="17">
    <location>
        <begin position="2028"/>
        <end position="2175"/>
    </location>
</feature>
<evidence type="ECO:0000256" key="14">
    <source>
        <dbReference type="ARBA" id="ARBA00023212"/>
    </source>
</evidence>
<dbReference type="FunFam" id="1.10.8.1220:FF:000001">
    <property type="entry name" value="Dynein axonemal heavy chain 5"/>
    <property type="match status" value="1"/>
</dbReference>
<dbReference type="InterPro" id="IPR041589">
    <property type="entry name" value="DNAH3_AAA_lid_1"/>
</dbReference>
<dbReference type="InterPro" id="IPR024743">
    <property type="entry name" value="Dynein_HC_stalk"/>
</dbReference>
<evidence type="ECO:0000256" key="2">
    <source>
        <dbReference type="ARBA" id="ARBA00004430"/>
    </source>
</evidence>
<reference evidence="18 19" key="1">
    <citation type="journal article" date="2024" name="Ann. Entomol. Soc. Am.">
        <title>Genomic analyses of the southern and eastern yellowjacket wasps (Hymenoptera: Vespidae) reveal evolutionary signatures of social life.</title>
        <authorList>
            <person name="Catto M.A."/>
            <person name="Caine P.B."/>
            <person name="Orr S.E."/>
            <person name="Hunt B.G."/>
            <person name="Goodisman M.A.D."/>
        </authorList>
    </citation>
    <scope>NUCLEOTIDE SEQUENCE [LARGE SCALE GENOMIC DNA]</scope>
    <source>
        <strain evidence="18">232</strain>
        <tissue evidence="18">Head and thorax</tissue>
    </source>
</reference>
<dbReference type="FunFam" id="1.20.920.20:FF:000006">
    <property type="entry name" value="Dynein, axonemal, heavy chain 6"/>
    <property type="match status" value="1"/>
</dbReference>
<dbReference type="InterPro" id="IPR035706">
    <property type="entry name" value="AAA_9"/>
</dbReference>
<accession>A0ABD2CY83</accession>
<dbReference type="Pfam" id="PF12775">
    <property type="entry name" value="AAA_7"/>
    <property type="match status" value="1"/>
</dbReference>
<evidence type="ECO:0000256" key="5">
    <source>
        <dbReference type="ARBA" id="ARBA00022701"/>
    </source>
</evidence>
<dbReference type="InterPro" id="IPR024317">
    <property type="entry name" value="Dynein_heavy_chain_D4_dom"/>
</dbReference>
<dbReference type="FunFam" id="3.40.50.300:FF:000362">
    <property type="entry name" value="Dynein, axonemal, heavy chain 6"/>
    <property type="match status" value="1"/>
</dbReference>
<gene>
    <name evidence="18" type="ORF">V1477_002713</name>
</gene>
<dbReference type="Gene3D" id="1.10.287.2620">
    <property type="match status" value="1"/>
</dbReference>
<sequence>MTDKRPICNNTIPTIPWMPVVEDCVNSATEITKALEYVKYPKLLEDQSWTKAVPYKYWSTYTKPSEGIGSIYTPTSAQYRVNTLTKKKKPLECLPFGVENKLRMPPREYVELYKERRQQKITQNFKQEQNILPENIVNLKDLADGTWLRRKAEKKANQNIENKELLKEQRKDKLKKDIFEKEIFQILRSKEVEIPRSIEDQLEELMIQVAEEQNRKIRDEDIQRLLYLRNECIADHHLEPYNYDNIENAKKCIVGRLRKREDFNRIIKKLEGEIIDDYKKSLRYSIVDYILLDADERKRLLIETMPMEYPVLIIRAPVPWHQYKILANHFMEHNLFIMNEILRDIRDLWFFKYHNTMILQIQDLGMFPVAATEIESKINELCNNAINILTKEWLADVADIFLEKKYAWSGLFEKELHGSTSVIEKYFRAVNSLLSRQLRIMILKTIRHLRNFFIQYRTGNYYEGDYEDLMFIKSPFITVNVEVEVGTKSVYCKPSILDIHTIISRCFNKILNVAMVLPKIEVILFPELDKKGFLFSISRFEDEVLMLITDTLDTVGAHIAGPQEYLKCYEDLLYIIDGRAKKNLDDFFNIQPFPFLREFEQKIVSYDNLSKEISMFRYKIPLNMIEIDCTIVNNTMRQILHELRTKICDFFADELRLNNRELCSIFDEIAENISKMPETTQEVVDLYNYLCESRDTTMFNLRTRLARSVELTLFLFDYQPLTDEDIQLNSRTITWPKEMENVMDLATIRLNMRKEFLESALRTRRDNFEKKINAMQIAIERFKKKDPPVLTMEEMEWATEEVEQLSKDMADIRKEAEDINEEETLLEIELSPYMTIPAMSSIIEVFDKLWHIALNFHKNYEKWFYGPFVGLDADEIRDEVDETWRTLYKLSRVLSDIPGARRVAEMVRAKVEKFQQFIPVLQTICTPGLEARHWEQISEIVKISIEITDTSCLFDMIECGLPIHIEKLEEISSTANKEHALLKNLQKMKNEWFEIYFELTLYRDTGVNILTAIDDIQVLLDDHILTAQTMRGSVFVKAFERDMQAWEDKLIMMQDIIDQWLICQATWMYLEPIFSSEDIMRQMPTEAKNFRRIDKIWRNIMEYVTKNTRVIDATAKPNMLQEFKLCNTLLEEIQKGLNEYLEKKRLFFPRFFFLSNDELLEILSETKDPKRVQPHLKKCFEGINKLRFTKEEDIIGMLSSEDEYVPFSGKIYPADAKGMVERWLCQVEELMMASLRDIAEQSIISYFETVREEWILSWPGQIIICCNQIHWTNEVCESFEDESTGIYLKKCGYQIERTVALVRGKLDPGARVTLNVLIVIDVHARDVVSLLVEENVRDVMDFNWISQLRYYWINNSITVAMITTEIQYAFEYLGNTPRLVITPLTDRCYRTLMGALKLNLGGSPEGPAGTGKTESAKDLAKAVAKQCVVFNCSDGLDYKAMGKFFKGIAQSGAWACFDEFNRIELEVLSVIAQQILSIQMAISMKVEKFIFEDTEIKLNPTCYIMITMNPGYAGRQELPDNLKVLFRTVAMMVPDYVMIGEITLYSYGFTNAKNLAEKIVHTYKLCSEQLSSQNHYDYGMRAVKTVLIAAGNLKLKHPARDESVIVLRAIVDVNLPKFLAQDVPLFKGIYSDLFPGVTLPEADRGELIDLLQINLEKRNLQATSWYVEKIIQIYEMILVRHGLMIVGSALGGKTQAYQTLAESLGNLAGIRRAIMREFRTVYRIINPKAISLEQLYGSFDPISHEWSDGILANTFREFAQSMSVERKWIVFDGPVDAVWIESMNTVLDDNKKLCLMSGEIIQMSKKMNMIFEPADLEHASPATVSRCGMIYMEPSQLGWISFFESYKKYLQEKLLVEQFELIVEIIEWLIEPVLTFIKYNCVTFIDTSELHMFLSFTRLLTTMLEEEIQVSTVWLQCVLLFCIIWGIGPTLTGDSRKIFDIYFRKLLLGNIEKYPRPKAFKLTKQQLFPDRDTIYDWVYDKRNNGCWISWMDTIAQVPLPAHAKASSLIIQTTQVCMQLFFIKNFLYKNIPILFVGPTGTGKSAIVLNYLEELPREHYIENIINFSARTSASQTQEIVISKLDRRRKGVYGPAMGKKCVLFVDDLSMPLKEIYGAQPPIELLRQFIDHGYWFDVKEMSMLYLVDILIIAAMLPPGGGSNVVTHRLTRHMHIIGIEFFEEATLSKIFTSIFEWHFAKGFVPEVSRLGKMIVNATMDIFLTAIERFLPTPSKSHYMFNLRDFSRVVGGILLVPADKMKDPDKLIRLWIHEVYRVFHDRLVDDDDREMLFAMVKHTCYEHLRQPLEKVLANFLKEDEKIIKSTHIHDLFFGNYMEPDADLKIYDEVTNLEDLQEKMDYYLKEYNMTSRTPMSLILFRFAIEHISRISRVLLQDNGHALLVGIGGSGRNSCTKLATSMCEYILYQVEMSRTYGNTEWREDLKQLLLRIGCDGKRTVFLFGDNQIKDEAFVEDINILLNTGDVPNLYGTEEMAEILEKMMSVARETGGRRIETTPMMLYNLFIERIKKNLHIVLTMSPIGDAFRNRTRMFPSLINCCTIDWYTLWPEDALEKVARTSLQNLDIGSELREKCVLICKEFHTSVFVASEDYYKNHHRRYYVTPTSFLQLIASLYRLYREKINQITKQQSRYITGLEKLDFAADQVAVMQEELRTLQPKLVAQSQLSDKLMIRIEQDTINVEARKEIVAADEALANEAAATAQAIKDDCESDLAEATPALEAALSALNTLKPADITIVKSMKSPPAGVKLVMEAVCVLKGVKPDRVQDVKTGKTIEDYWPASIRVLSDMRFLDSLKNFDKDNIPPAYMKIIRDKFINDRSFQPEAIKKVSTACEGLCKWVRAMEVYDRVIKVVAPKRAMLAEAEAELAAQMEMLNAKRALLQEVTQKLQSLNDEFAECMREKKKLEDQIDYCTQKLDRAEKLLGGLSGEKTRWSETAVTLGNSLESVIGDVLLSSGVVAYLGAFTVEYRNDLIAQWHTSCTKANIPCGKYFSLIDFLGEPVKIRSWTIYGLPADNFSIENGIIVNNADRWPLMIDPQNQANKWVKNMEKENKLTVVKLTDPNYVRVIETALQFGTPVLLENILEEIDAILEPVLLKNVYKQRGVLYIKFGENILEYNLNFRFYITTRLRNPHYLPEIVVKVTLLNFMITPQGLQDQLLGIVVAQELPALEEKKNQLIVEGANNRRILKEIEDKILEVLSMSEGNILEDETAIKILSTSKILSEDIETKQNIAAKTAIEIDQARDGYKPVSKHGSVLFFCISELGNVDPMYQYSLSWFIHLYVMSIINSEQSSSLNIRIKYLNSYFTASIYRNICRSLFEKHKLMFSLILCIGLMRAEEKLNEDLWGFLLTGGVALDNPYPNPAPSWLSDKCWSEVVQASTLSGMEKLKISLEQNTSVWKECYDYSNPQKLTLPTPFEHLEGRDLGKLVIIRCIRPDKIVAAVQIFIIDNMDQSFVEPPPFDLQGSYNDSSNITPLIFILSPGSDPMAGLIKFAEDNGLSKQDLMTISLGQGQGPIATNMIEQSIKNGKWVILQNCHLAISWMKELDRICDEIIVPENTHLKFRLWLTSYPSDGFPVSILQNGVKMTNEPPKGLKNNLLRSYLNDPISDMKFFHSCSKIFEWRSLLFSLCFFHAVVQERRNFGPLGWNIPYEFNESDLRISILQLQLFLNDYEDIPLEALLYLTGECNYGGRVTDDKDRRLLNSLLKNFYNLEIITNKQYSFSPSGIYHLPEDTDYEGCIEYIRNLPINQAPEVYGLHDNADISKDNQESMQLLSDALLTQPQISGVGVERDLNEMVYSLAADILSKMPPEFNMVYVTEKYPVLYMNSMNTVLRQELIKFNQLTNVIRSTLANVQKAIKGQVLMSSELEEVFISMSIGKVPSAWDRKSYPSLKPLGSYINDLLARIEFLQDWIDNDAPVVFWISGFFFTQSFLTGVLQNYARKYKIPIDLIDFDFEVTKFETTVNDLPLLGVYIRGLFLEGSRWNRETASLDESKPKIMFDPLPIIWLKPALKSKLQFSSVYYCPIYKTSARRGVLATTGHSSNFVMFIVLPTLVDESHWINRGVASLCQLDD</sequence>
<evidence type="ECO:0000256" key="15">
    <source>
        <dbReference type="ARBA" id="ARBA00023273"/>
    </source>
</evidence>